<evidence type="ECO:0000313" key="5">
    <source>
        <dbReference type="Proteomes" id="UP000282185"/>
    </source>
</evidence>
<organism evidence="3 5">
    <name type="scientific">Brachybacterium saurashtrense</name>
    <dbReference type="NCBI Taxonomy" id="556288"/>
    <lineage>
        <taxon>Bacteria</taxon>
        <taxon>Bacillati</taxon>
        <taxon>Actinomycetota</taxon>
        <taxon>Actinomycetes</taxon>
        <taxon>Micrococcales</taxon>
        <taxon>Dermabacteraceae</taxon>
        <taxon>Brachybacterium</taxon>
    </lineage>
</organism>
<dbReference type="Proteomes" id="UP000282185">
    <property type="component" value="Unassembled WGS sequence"/>
</dbReference>
<gene>
    <name evidence="2" type="ORF">DWV08_08625</name>
    <name evidence="3" type="ORF">DXU92_00370</name>
</gene>
<dbReference type="KEGG" id="bsau:DWV08_08625"/>
<accession>A0A345YP15</accession>
<reference evidence="2 4" key="1">
    <citation type="submission" date="2018-07" db="EMBL/GenBank/DDBJ databases">
        <title>Brachybacterium saurashtrense DSM 23186 genome sequence.</title>
        <authorList>
            <person name="Guo L."/>
        </authorList>
    </citation>
    <scope>NUCLEOTIDE SEQUENCE [LARGE SCALE GENOMIC DNA]</scope>
    <source>
        <strain evidence="2 4">DSM 23186</strain>
    </source>
</reference>
<feature type="region of interest" description="Disordered" evidence="1">
    <location>
        <begin position="162"/>
        <end position="196"/>
    </location>
</feature>
<dbReference type="OrthoDB" id="4929908at2"/>
<sequence length="196" mass="21477">MSAPCGEDAVNEIEGTDEAQETLVAMIRAAFPHEQVPESAYRRAAETVRCAAEESAWMRVKLSHGLDSLQALAQGRFAALSAEEALPLLLRIQHTTFFGFVRQTVVVSLYEDEEVWEVLGYEGPSFDKGGYLHRGFDDLDWLPEPRIEEYDGEPLQEVVSDLPRGATTRSVRGAAVPAGQSRARAGRTGRGTKGQA</sequence>
<evidence type="ECO:0008006" key="6">
    <source>
        <dbReference type="Google" id="ProtNLM"/>
    </source>
</evidence>
<evidence type="ECO:0000313" key="2">
    <source>
        <dbReference type="EMBL" id="AXK45667.1"/>
    </source>
</evidence>
<evidence type="ECO:0000256" key="1">
    <source>
        <dbReference type="SAM" id="MobiDB-lite"/>
    </source>
</evidence>
<keyword evidence="4" id="KW-1185">Reference proteome</keyword>
<dbReference type="RefSeq" id="WP_115413415.1">
    <property type="nucleotide sequence ID" value="NZ_CP031356.1"/>
</dbReference>
<dbReference type="EMBL" id="QSWH01000001">
    <property type="protein sequence ID" value="RRR24684.1"/>
    <property type="molecule type" value="Genomic_DNA"/>
</dbReference>
<dbReference type="EMBL" id="CP031356">
    <property type="protein sequence ID" value="AXK45667.1"/>
    <property type="molecule type" value="Genomic_DNA"/>
</dbReference>
<proteinExistence type="predicted"/>
<dbReference type="AlphaFoldDB" id="A0A345YP15"/>
<reference evidence="3 5" key="2">
    <citation type="submission" date="2018-08" db="EMBL/GenBank/DDBJ databases">
        <title>Brachybacterium saurashtrense DSM 23186.</title>
        <authorList>
            <person name="Li Y."/>
        </authorList>
    </citation>
    <scope>NUCLEOTIDE SEQUENCE [LARGE SCALE GENOMIC DNA]</scope>
    <source>
        <strain evidence="3 5">DSM 23186</strain>
    </source>
</reference>
<protein>
    <recommendedName>
        <fullName evidence="6">Gluconate 2-dehydrogenase subunit 3 family protein</fullName>
    </recommendedName>
</protein>
<dbReference type="Proteomes" id="UP000254236">
    <property type="component" value="Chromosome"/>
</dbReference>
<name>A0A345YP15_9MICO</name>
<evidence type="ECO:0000313" key="4">
    <source>
        <dbReference type="Proteomes" id="UP000254236"/>
    </source>
</evidence>
<evidence type="ECO:0000313" key="3">
    <source>
        <dbReference type="EMBL" id="RRR24684.1"/>
    </source>
</evidence>